<dbReference type="InterPro" id="IPR039400">
    <property type="entry name" value="RagC/D"/>
</dbReference>
<evidence type="ECO:0000256" key="3">
    <source>
        <dbReference type="ARBA" id="ARBA00022741"/>
    </source>
</evidence>
<evidence type="ECO:0000256" key="7">
    <source>
        <dbReference type="ARBA" id="ARBA00049117"/>
    </source>
</evidence>
<gene>
    <name evidence="10" type="ORF">BDY17DRAFT_312721</name>
</gene>
<keyword evidence="6" id="KW-0472">Membrane</keyword>
<evidence type="ECO:0000256" key="4">
    <source>
        <dbReference type="ARBA" id="ARBA00022801"/>
    </source>
</evidence>
<dbReference type="Pfam" id="PF04670">
    <property type="entry name" value="Gtr1_RagA"/>
    <property type="match status" value="1"/>
</dbReference>
<comment type="similarity">
    <text evidence="2 8">Belongs to the GTR/RAG GTP-binding protein family.</text>
</comment>
<dbReference type="OrthoDB" id="26136at2759"/>
<dbReference type="GO" id="GO:0005634">
    <property type="term" value="C:nucleus"/>
    <property type="evidence" value="ECO:0007669"/>
    <property type="project" value="TreeGrafter"/>
</dbReference>
<dbReference type="Proteomes" id="UP000799767">
    <property type="component" value="Unassembled WGS sequence"/>
</dbReference>
<dbReference type="GO" id="GO:0005525">
    <property type="term" value="F:GTP binding"/>
    <property type="evidence" value="ECO:0007669"/>
    <property type="project" value="UniProtKB-UniRule"/>
</dbReference>
<dbReference type="FunFam" id="3.40.50.300:FF:001086">
    <property type="entry name" value="GTP-binding protein GTR2"/>
    <property type="match status" value="1"/>
</dbReference>
<dbReference type="AlphaFoldDB" id="A0A6A6PMP5"/>
<dbReference type="PANTHER" id="PTHR11259">
    <property type="entry name" value="RAS-RELATED GTP BINDING RAG/GTR YEAST"/>
    <property type="match status" value="1"/>
</dbReference>
<keyword evidence="4" id="KW-0378">Hydrolase</keyword>
<dbReference type="GO" id="GO:0010507">
    <property type="term" value="P:negative regulation of autophagy"/>
    <property type="evidence" value="ECO:0007669"/>
    <property type="project" value="TreeGrafter"/>
</dbReference>
<dbReference type="Gene3D" id="3.30.450.190">
    <property type="match status" value="1"/>
</dbReference>
<keyword evidence="5 8" id="KW-0342">GTP-binding</keyword>
<feature type="region of interest" description="Disordered" evidence="9">
    <location>
        <begin position="320"/>
        <end position="344"/>
    </location>
</feature>
<dbReference type="PANTHER" id="PTHR11259:SF2">
    <property type="entry name" value="GH16429P"/>
    <property type="match status" value="1"/>
</dbReference>
<evidence type="ECO:0000256" key="9">
    <source>
        <dbReference type="SAM" id="MobiDB-lite"/>
    </source>
</evidence>
<evidence type="ECO:0000256" key="2">
    <source>
        <dbReference type="ARBA" id="ARBA00007756"/>
    </source>
</evidence>
<dbReference type="CDD" id="cd11385">
    <property type="entry name" value="RagC_like"/>
    <property type="match status" value="1"/>
</dbReference>
<accession>A0A6A6PMP5</accession>
<dbReference type="GeneID" id="54476649"/>
<evidence type="ECO:0000256" key="1">
    <source>
        <dbReference type="ARBA" id="ARBA00004308"/>
    </source>
</evidence>
<dbReference type="GO" id="GO:1990131">
    <property type="term" value="C:Gtr1-Gtr2 GTPase complex"/>
    <property type="evidence" value="ECO:0007669"/>
    <property type="project" value="UniProtKB-UniRule"/>
</dbReference>
<sequence length="408" mass="46121">MRTLFSDKIHAPCSPAAELRPDPFELPFQSSLHSSRSASVVNNWLTQQFQNELPSTNETSYTHGAPNPLPPMRRKANPRFVFMGMRRCGKSSVQKVVVQKLPPADSLYLEPTYKVEHATMHGSFLHFESAEIPTQLPVLSPSYDHASIFSNIGAVIWIIDSQDEYFSSISELLRTAVFLAKNYPSINLDVFIHKTDGLSEEYKYDTFREVRQRVQDELSDVGYGHRSISYYQTSIFDHSIFEAMSKVVQKLLPQLPSLETLLTKLCATCRIQKAYLFDTVSKIYIATDASPTLLKDYEVCSDYVDVIVDIKQLYGWQEQVGAPSTSPPQQQEQQEEDEQRQNSSDAGLIGESIVTYDKTGDGYMFAREVNDSLSLICIMGKGSSVEKRVLIDYNVDVFVDAVVKIFQV</sequence>
<dbReference type="GO" id="GO:0000329">
    <property type="term" value="C:fungal-type vacuole membrane"/>
    <property type="evidence" value="ECO:0007669"/>
    <property type="project" value="TreeGrafter"/>
</dbReference>
<name>A0A6A6PMP5_9PEZI</name>
<dbReference type="Gene3D" id="3.40.50.300">
    <property type="entry name" value="P-loop containing nucleotide triphosphate hydrolases"/>
    <property type="match status" value="1"/>
</dbReference>
<dbReference type="EMBL" id="MU001639">
    <property type="protein sequence ID" value="KAF2480914.1"/>
    <property type="molecule type" value="Genomic_DNA"/>
</dbReference>
<keyword evidence="3 8" id="KW-0547">Nucleotide-binding</keyword>
<comment type="subcellular location">
    <subcellularLocation>
        <location evidence="1">Endomembrane system</location>
    </subcellularLocation>
</comment>
<evidence type="ECO:0000256" key="6">
    <source>
        <dbReference type="ARBA" id="ARBA00023136"/>
    </source>
</evidence>
<organism evidence="10 11">
    <name type="scientific">Neohortaea acidophila</name>
    <dbReference type="NCBI Taxonomy" id="245834"/>
    <lineage>
        <taxon>Eukaryota</taxon>
        <taxon>Fungi</taxon>
        <taxon>Dikarya</taxon>
        <taxon>Ascomycota</taxon>
        <taxon>Pezizomycotina</taxon>
        <taxon>Dothideomycetes</taxon>
        <taxon>Dothideomycetidae</taxon>
        <taxon>Mycosphaerellales</taxon>
        <taxon>Teratosphaeriaceae</taxon>
        <taxon>Neohortaea</taxon>
    </lineage>
</organism>
<dbReference type="RefSeq" id="XP_033587484.1">
    <property type="nucleotide sequence ID" value="XM_033735647.1"/>
</dbReference>
<reference evidence="10" key="1">
    <citation type="journal article" date="2020" name="Stud. Mycol.">
        <title>101 Dothideomycetes genomes: a test case for predicting lifestyles and emergence of pathogens.</title>
        <authorList>
            <person name="Haridas S."/>
            <person name="Albert R."/>
            <person name="Binder M."/>
            <person name="Bloem J."/>
            <person name="Labutti K."/>
            <person name="Salamov A."/>
            <person name="Andreopoulos B."/>
            <person name="Baker S."/>
            <person name="Barry K."/>
            <person name="Bills G."/>
            <person name="Bluhm B."/>
            <person name="Cannon C."/>
            <person name="Castanera R."/>
            <person name="Culley D."/>
            <person name="Daum C."/>
            <person name="Ezra D."/>
            <person name="Gonzalez J."/>
            <person name="Henrissat B."/>
            <person name="Kuo A."/>
            <person name="Liang C."/>
            <person name="Lipzen A."/>
            <person name="Lutzoni F."/>
            <person name="Magnuson J."/>
            <person name="Mondo S."/>
            <person name="Nolan M."/>
            <person name="Ohm R."/>
            <person name="Pangilinan J."/>
            <person name="Park H.-J."/>
            <person name="Ramirez L."/>
            <person name="Alfaro M."/>
            <person name="Sun H."/>
            <person name="Tritt A."/>
            <person name="Yoshinaga Y."/>
            <person name="Zwiers L.-H."/>
            <person name="Turgeon B."/>
            <person name="Goodwin S."/>
            <person name="Spatafora J."/>
            <person name="Crous P."/>
            <person name="Grigoriev I."/>
        </authorList>
    </citation>
    <scope>NUCLEOTIDE SEQUENCE</scope>
    <source>
        <strain evidence="10">CBS 113389</strain>
    </source>
</reference>
<protein>
    <recommendedName>
        <fullName evidence="8">GTP-binding protein</fullName>
    </recommendedName>
</protein>
<proteinExistence type="inferred from homology"/>
<comment type="catalytic activity">
    <reaction evidence="7">
        <text>GTP + H2O = GDP + phosphate + H(+)</text>
        <dbReference type="Rhea" id="RHEA:19669"/>
        <dbReference type="ChEBI" id="CHEBI:15377"/>
        <dbReference type="ChEBI" id="CHEBI:15378"/>
        <dbReference type="ChEBI" id="CHEBI:37565"/>
        <dbReference type="ChEBI" id="CHEBI:43474"/>
        <dbReference type="ChEBI" id="CHEBI:58189"/>
    </reaction>
    <physiologicalReaction direction="left-to-right" evidence="7">
        <dbReference type="Rhea" id="RHEA:19670"/>
    </physiologicalReaction>
</comment>
<dbReference type="InterPro" id="IPR006762">
    <property type="entry name" value="Gtr1_RagA"/>
</dbReference>
<dbReference type="GO" id="GO:1904263">
    <property type="term" value="P:positive regulation of TORC1 signaling"/>
    <property type="evidence" value="ECO:0007669"/>
    <property type="project" value="TreeGrafter"/>
</dbReference>
<comment type="function">
    <text evidence="8">GTPase involved in activation of the TORC1 signaling pathway, which promotes growth and represses autophagy in nutrient-rich conditions.</text>
</comment>
<evidence type="ECO:0000313" key="11">
    <source>
        <dbReference type="Proteomes" id="UP000799767"/>
    </source>
</evidence>
<dbReference type="GO" id="GO:0003924">
    <property type="term" value="F:GTPase activity"/>
    <property type="evidence" value="ECO:0007669"/>
    <property type="project" value="UniProtKB-UniRule"/>
</dbReference>
<evidence type="ECO:0000256" key="5">
    <source>
        <dbReference type="ARBA" id="ARBA00023134"/>
    </source>
</evidence>
<keyword evidence="11" id="KW-1185">Reference proteome</keyword>
<dbReference type="SUPFAM" id="SSF52540">
    <property type="entry name" value="P-loop containing nucleoside triphosphate hydrolases"/>
    <property type="match status" value="1"/>
</dbReference>
<comment type="subunit">
    <text evidence="8">Component of the GSE complex.</text>
</comment>
<evidence type="ECO:0000313" key="10">
    <source>
        <dbReference type="EMBL" id="KAF2480914.1"/>
    </source>
</evidence>
<evidence type="ECO:0000256" key="8">
    <source>
        <dbReference type="RuleBase" id="RU367014"/>
    </source>
</evidence>
<dbReference type="GO" id="GO:0009267">
    <property type="term" value="P:cellular response to starvation"/>
    <property type="evidence" value="ECO:0007669"/>
    <property type="project" value="TreeGrafter"/>
</dbReference>
<dbReference type="GO" id="GO:0012505">
    <property type="term" value="C:endomembrane system"/>
    <property type="evidence" value="ECO:0007669"/>
    <property type="project" value="UniProtKB-SubCell"/>
</dbReference>
<dbReference type="InterPro" id="IPR027417">
    <property type="entry name" value="P-loop_NTPase"/>
</dbReference>